<dbReference type="EMBL" id="JBHTNU010000017">
    <property type="protein sequence ID" value="MFD1428047.1"/>
    <property type="molecule type" value="Genomic_DNA"/>
</dbReference>
<accession>A0ABW4CBA3</accession>
<evidence type="ECO:0000313" key="1">
    <source>
        <dbReference type="EMBL" id="MFD1428047.1"/>
    </source>
</evidence>
<evidence type="ECO:0000313" key="2">
    <source>
        <dbReference type="Proteomes" id="UP001597282"/>
    </source>
</evidence>
<gene>
    <name evidence="1" type="ORF">ACFQ4Y_14160</name>
</gene>
<comment type="caution">
    <text evidence="1">The sequence shown here is derived from an EMBL/GenBank/DDBJ whole genome shotgun (WGS) entry which is preliminary data.</text>
</comment>
<protein>
    <submittedName>
        <fullName evidence="1">Uncharacterized protein</fullName>
    </submittedName>
</protein>
<dbReference type="RefSeq" id="WP_380166587.1">
    <property type="nucleotide sequence ID" value="NZ_JBHTNU010000017.1"/>
</dbReference>
<organism evidence="1 2">
    <name type="scientific">Kroppenstedtia sanguinis</name>
    <dbReference type="NCBI Taxonomy" id="1380684"/>
    <lineage>
        <taxon>Bacteria</taxon>
        <taxon>Bacillati</taxon>
        <taxon>Bacillota</taxon>
        <taxon>Bacilli</taxon>
        <taxon>Bacillales</taxon>
        <taxon>Thermoactinomycetaceae</taxon>
        <taxon>Kroppenstedtia</taxon>
    </lineage>
</organism>
<keyword evidence="2" id="KW-1185">Reference proteome</keyword>
<proteinExistence type="predicted"/>
<sequence length="151" mass="17124">MNCPQRNILKNGGFQSGLSSWQGKGVQLAPNPIRRGDVSVRLENEGLLYQYVPGPFRSNCSYYLYFRIYNNRRSLKPPLVLVSVAYMDRNKKLLRTTPVLVEPPYTQEAHFSSYFSIVPPPPVATQYTAVIFQVQKGSVLVDYIALTPHDV</sequence>
<reference evidence="2" key="1">
    <citation type="journal article" date="2019" name="Int. J. Syst. Evol. Microbiol.">
        <title>The Global Catalogue of Microorganisms (GCM) 10K type strain sequencing project: providing services to taxonomists for standard genome sequencing and annotation.</title>
        <authorList>
            <consortium name="The Broad Institute Genomics Platform"/>
            <consortium name="The Broad Institute Genome Sequencing Center for Infectious Disease"/>
            <person name="Wu L."/>
            <person name="Ma J."/>
        </authorList>
    </citation>
    <scope>NUCLEOTIDE SEQUENCE [LARGE SCALE GENOMIC DNA]</scope>
    <source>
        <strain evidence="2">S1</strain>
    </source>
</reference>
<name>A0ABW4CBA3_9BACL</name>
<dbReference type="Proteomes" id="UP001597282">
    <property type="component" value="Unassembled WGS sequence"/>
</dbReference>
<dbReference type="Gene3D" id="2.60.120.260">
    <property type="entry name" value="Galactose-binding domain-like"/>
    <property type="match status" value="1"/>
</dbReference>